<dbReference type="GO" id="GO:0031125">
    <property type="term" value="P:rRNA 3'-end processing"/>
    <property type="evidence" value="ECO:0007669"/>
    <property type="project" value="TreeGrafter"/>
</dbReference>
<dbReference type="SUPFAM" id="SSF109604">
    <property type="entry name" value="HD-domain/PDEase-like"/>
    <property type="match status" value="1"/>
</dbReference>
<protein>
    <submittedName>
        <fullName evidence="3">HD domain-containing protein</fullName>
    </submittedName>
</protein>
<dbReference type="RefSeq" id="WP_197660983.1">
    <property type="nucleotide sequence ID" value="NZ_JAEAGR010000006.1"/>
</dbReference>
<evidence type="ECO:0000313" key="4">
    <source>
        <dbReference type="Proteomes" id="UP000623269"/>
    </source>
</evidence>
<dbReference type="InterPro" id="IPR006675">
    <property type="entry name" value="HDIG_dom"/>
</dbReference>
<evidence type="ECO:0000313" key="3">
    <source>
        <dbReference type="EMBL" id="MBH1940759.1"/>
    </source>
</evidence>
<evidence type="ECO:0000256" key="1">
    <source>
        <dbReference type="ARBA" id="ARBA00022801"/>
    </source>
</evidence>
<organism evidence="3 4">
    <name type="scientific">Mobilitalea sibirica</name>
    <dbReference type="NCBI Taxonomy" id="1462919"/>
    <lineage>
        <taxon>Bacteria</taxon>
        <taxon>Bacillati</taxon>
        <taxon>Bacillota</taxon>
        <taxon>Clostridia</taxon>
        <taxon>Lachnospirales</taxon>
        <taxon>Lachnospiraceae</taxon>
        <taxon>Mobilitalea</taxon>
    </lineage>
</organism>
<dbReference type="Gene3D" id="2.40.50.140">
    <property type="entry name" value="Nucleic acid-binding proteins"/>
    <property type="match status" value="1"/>
</dbReference>
<comment type="caution">
    <text evidence="3">The sequence shown here is derived from an EMBL/GenBank/DDBJ whole genome shotgun (WGS) entry which is preliminary data.</text>
</comment>
<dbReference type="InterPro" id="IPR003607">
    <property type="entry name" value="HD/PDEase_dom"/>
</dbReference>
<dbReference type="EMBL" id="JAEAGR010000006">
    <property type="protein sequence ID" value="MBH1940759.1"/>
    <property type="molecule type" value="Genomic_DNA"/>
</dbReference>
<keyword evidence="1" id="KW-0378">Hydrolase</keyword>
<dbReference type="CDD" id="cd04492">
    <property type="entry name" value="YhaM_OBF_like"/>
    <property type="match status" value="1"/>
</dbReference>
<dbReference type="NCBIfam" id="TIGR00277">
    <property type="entry name" value="HDIG"/>
    <property type="match status" value="1"/>
</dbReference>
<dbReference type="InterPro" id="IPR006674">
    <property type="entry name" value="HD_domain"/>
</dbReference>
<keyword evidence="4" id="KW-1185">Reference proteome</keyword>
<dbReference type="PANTHER" id="PTHR37294:SF1">
    <property type="entry name" value="3'-5' EXORIBONUCLEASE YHAM"/>
    <property type="match status" value="1"/>
</dbReference>
<reference evidence="3" key="1">
    <citation type="submission" date="2020-12" db="EMBL/GenBank/DDBJ databases">
        <title>M. sibirica DSM 26468T genome.</title>
        <authorList>
            <person name="Thieme N."/>
            <person name="Rettenmaier R."/>
            <person name="Zverlov V."/>
            <person name="Liebl W."/>
        </authorList>
    </citation>
    <scope>NUCLEOTIDE SEQUENCE</scope>
    <source>
        <strain evidence="3">DSM 26468</strain>
    </source>
</reference>
<feature type="domain" description="HD" evidence="2">
    <location>
        <begin position="161"/>
        <end position="281"/>
    </location>
</feature>
<dbReference type="InterPro" id="IPR012340">
    <property type="entry name" value="NA-bd_OB-fold"/>
</dbReference>
<dbReference type="SMART" id="SM00471">
    <property type="entry name" value="HDc"/>
    <property type="match status" value="1"/>
</dbReference>
<dbReference type="Proteomes" id="UP000623269">
    <property type="component" value="Unassembled WGS sequence"/>
</dbReference>
<evidence type="ECO:0000259" key="2">
    <source>
        <dbReference type="PROSITE" id="PS51831"/>
    </source>
</evidence>
<accession>A0A8J7HDH3</accession>
<sequence length="317" mass="36320">MKYIQDLREGDIIRNEIYLCKTKQTLTGKSGKNYVSLILQDKTGTIDGKIWDFNNEIEQYEAMDFVHIDARVTSFQDALQLNISRIYKSREGEYYPEDYFPTTNKNVEEMYREIKNIIVAIKEPNLKALAEHFFINDTEFVKAFKKHSAAKSVHHGFMGGLLEHTLSVVRLCEYFSSTYPIINRDLLITAALFHDIGKMEELSSFPENDYTDDGQLLGHIFIGTNKVSNYINKAGKFPAKLANELLHCILAHHGELEYGSPKKPATIEAMALHHADNADAKLQTMTELLSSGDPKIEWMGYQRMFESNIMRSTKSKE</sequence>
<dbReference type="Pfam" id="PF01966">
    <property type="entry name" value="HD"/>
    <property type="match status" value="1"/>
</dbReference>
<name>A0A8J7HDH3_9FIRM</name>
<dbReference type="InterPro" id="IPR050798">
    <property type="entry name" value="YhaM_exoribonuc/phosphodiest"/>
</dbReference>
<dbReference type="PANTHER" id="PTHR37294">
    <property type="entry name" value="3'-5' EXORIBONUCLEASE YHAM"/>
    <property type="match status" value="1"/>
</dbReference>
<gene>
    <name evidence="3" type="ORF">I5677_07655</name>
</gene>
<dbReference type="PROSITE" id="PS51831">
    <property type="entry name" value="HD"/>
    <property type="match status" value="1"/>
</dbReference>
<dbReference type="CDD" id="cd00077">
    <property type="entry name" value="HDc"/>
    <property type="match status" value="1"/>
</dbReference>
<proteinExistence type="predicted"/>
<dbReference type="Gene3D" id="1.10.3210.10">
    <property type="entry name" value="Hypothetical protein af1432"/>
    <property type="match status" value="1"/>
</dbReference>
<dbReference type="GO" id="GO:0016787">
    <property type="term" value="F:hydrolase activity"/>
    <property type="evidence" value="ECO:0007669"/>
    <property type="project" value="UniProtKB-KW"/>
</dbReference>
<dbReference type="AlphaFoldDB" id="A0A8J7HDH3"/>